<dbReference type="VEuPathDB" id="GiardiaDB:QR46_3730"/>
<accession>A0A132NQF8</accession>
<feature type="region of interest" description="Disordered" evidence="2">
    <location>
        <begin position="925"/>
        <end position="946"/>
    </location>
</feature>
<feature type="compositionally biased region" description="Polar residues" evidence="2">
    <location>
        <begin position="1044"/>
        <end position="1058"/>
    </location>
</feature>
<evidence type="ECO:0000313" key="4">
    <source>
        <dbReference type="EMBL" id="KWX12291.1"/>
    </source>
</evidence>
<proteinExistence type="predicted"/>
<keyword evidence="3" id="KW-0472">Membrane</keyword>
<feature type="compositionally biased region" description="Basic and acidic residues" evidence="2">
    <location>
        <begin position="1178"/>
        <end position="1190"/>
    </location>
</feature>
<dbReference type="Proteomes" id="UP000070089">
    <property type="component" value="Unassembled WGS sequence"/>
</dbReference>
<comment type="caution">
    <text evidence="4">The sequence shown here is derived from an EMBL/GenBank/DDBJ whole genome shotgun (WGS) entry which is preliminary data.</text>
</comment>
<evidence type="ECO:0000313" key="5">
    <source>
        <dbReference type="Proteomes" id="UP000070089"/>
    </source>
</evidence>
<keyword evidence="3" id="KW-1133">Transmembrane helix</keyword>
<feature type="region of interest" description="Disordered" evidence="2">
    <location>
        <begin position="2151"/>
        <end position="2173"/>
    </location>
</feature>
<feature type="compositionally biased region" description="Polar residues" evidence="2">
    <location>
        <begin position="2151"/>
        <end position="2168"/>
    </location>
</feature>
<feature type="region of interest" description="Disordered" evidence="2">
    <location>
        <begin position="1171"/>
        <end position="1198"/>
    </location>
</feature>
<evidence type="ECO:0000256" key="3">
    <source>
        <dbReference type="SAM" id="Phobius"/>
    </source>
</evidence>
<feature type="compositionally biased region" description="Polar residues" evidence="2">
    <location>
        <begin position="3362"/>
        <end position="3375"/>
    </location>
</feature>
<sequence>MTKQLHLAGTIQTQGAASYFNIAGGTSSECSNVSQKDLSSMFFSSLSAPILTHRVHTSCLTCLLLNGEVYRLFRDDSGRIEFALFFRLQLSKELLTAGCFIPGSKDSVIICSVLQSSLNSNQSSVIFDSQISIYYHQKKCYTTTVSGIAIKDCIPMNNHMILLGHGGETLFYNYTKKSLHLINSFSNSHEFAISLVLNYGKRFRQHSFTAFCRLLMLNVATTPLSFASSSYLFLLYPNGSLLVLSGLSVTLYALLQPHQLKNELTFSAFCSDRQLLTSRTSPIVKPMTLSVASGYIFVGFANGILSIYVLDQIKNDMSRGKLATQPMISVNTLDFCKDLDSIDTNIRTDTNKAFYKGVSALHPVYLWDTATCQSRPESQPHDEDCAGIYLTELSTQAISSTIQCPPSPFSHSNLHLLLAVSNSSNVLLLKLFPQYELKLVLTYESPTLLQMTTVSITQILFLTNSGFTQALYAQLSNGSLFQLTLPANILLYSALKPPPPKRSPTPDMPAKKDIPNSCGNIDNVDSVQDAADKPINNFIQPSRHPFVSSTKSLEKLVGDSSAIIADLFPYGKYYTASDKDTISASKHHPTDSFVSKHQRLSPLSVLLNDTSERPPTTPASHLGHVARSLPLSYTRPSGPCFTNLLAHNSPLMTQATELNRSAVSSLEKQADLKISKAIPNEKIYHQVILTPAAPVRSRFVINFLPTGNPVLRLLDGTVSKPKPIITQFNALLESSNMCPQISANYSGHLRTNFTPKIPQSSTSTTTQLRPPSPSQLRRSHLLRIELPMPSFSVDNSKLKKDRLSTYASMMTRRATNNSTIEQMLPMDTNLDLGADILSINRQDESSIDKLLLSHSEPHDLGLENINAHRCYTPFGPIESLSAYRHSDFCRKNGDLRLIYPHKQLARGSEDSFGYSLNLSIQSECAEQEPSGKPHSKNIWTGSTHSQREYRATPMQTMADSHFSANALNVSPAKIYTHGDSFRKRWLSKYLNAKGRFSYDFPISNSNHRKQRRPTEPISFFVINLNDLFANPLAKQILKVSVSATGTSAPQPSAPTLTTDLPRKLGTEDTDRILDERLGYPVPWSEEKQPDYEQDRRLLTSKSGVWESSNNAQNIVDAVDSNPPCGPKDLPINPLLPSTLTVDQTDALDNQVIDTPAKSLDSVPLFKTLPKEQSPIQDTHTRASSQERCDQPDAVPASSQLHDPHILIDESGNLIMYSTPISPILSDIIKDGTLRPVVGATEEVSQDSIDEPLALKASERFRRKFYDSQEHVELGISLDLFPHNKLRISHNKYDLLSICTYRGPLPQVDDETKRFLKVMEQRSRYHLDTIDPGNSFMLMGSSTSIHQKMLGYTEMYHQTVLTMSAQLVHSNMKKDRIQQLYREIIRRILNNIDRLCEQDCIRKITLGQDKYYSLKRQCVVDCSSSSTDTLSQEEKSEGSALSEGSDSLRPSDSRQVSELKDSPATNLEEHQLCPDVEIPEETLASDPSALTLDELNTSLSEVGAPNKDIQANNSFLMNTLSINDPSISNIDARSIPSPKHNGIAADYSSDPFKEPSKPAQISATLALETSSSSEHSVENDRYIGRDLSQRYVIHRDRTKVLFDIYAEDQEYSDTDPIYTEDNPKYVPVAFTNEQYKLLFHLDVGSSKRLRQIDISAEPSRYASTLDCHVEPQLWFMKTGYRFSPLEEDLDPLLKEQSPGLRNALSFQRVRTRLTLSDTAEHHTFEDMVSLLTAALPDGESSEEACIPEETPDDLNSDIFEEDISNLAYEDMTPDQKLKYLLNESYVDATRLYLGKTLDELGYFMQKRKRKHQQRTEGVEESIFDLMANGLGFTKPRMPDSYIQGEQIQKHRFDQAGGRLLSFTSTRRPGCLFDLGMTEPVNPAVANQFYHHLSKKQVPEDVSSTEPDILIQDYKRSYYYHNPLINMLQCYYLVRNYNVLNAYFSRHLTLTDKTYTRPTSAPSWFGKKRKEQSILDLWEETYKITPSKALWDSTLAFKRTSPTRQVVSDHNVLRPQSNNTVLNLLRSEALSNSIRYDRTSKHGKLATTPYIHTFFNTMRSKGIEYRQAIAEISKADLYSTEIADVFAKIYKIERLETEKHLKDLYDVANRTGNARLYGLCINVMLFRPYLKKNPFKSVLAGVNSLVDDDASTGSNSVNSVLSPRQPTSDTAGDGPPDIFARSSAASLLLELQEKRKKEHREKVRARALETNTKALMFELKAGTAVDISNIFIPFDMRFDYKDLRPGRCYYCAGVFIEIPFLPPYKFEKENDLEEEFKGFIDRQVDGFKELKGNHAHGHDGELEELIERANKVVNESVILFDVKFLYMMYPVLYTNFTELLLSKRIKRMDVNSDISDISKLISNFRAEEHSLEMDPLDFDTQEQQWKTTMSDSFCSLHASEVESYENSKDQVATDVIAKVTDLDVYLSSSAVKELDQVESPLRLTALTQQAGQLDLADSRSMPIDKCDAKLTSLPAPLTESGVNVAELSPDNRIMTTNYRNIIDLQTNYVFETNYKYYEHITIQSALNNKAYRLGLMPIKAVIRDILFECLASLPPFARFIAKKLIEDGNVFRAEELQMLPFVLLQAQLLYRPARDLFTYLRHAMKKIHLLEIQKIQRKAAEEENLVSSSSEGDTLQDNQDSITGNPQTGVDASWRKLMYRPCSQLLDFDGIWGDKESAIKSNKHLFNYCALLLYHTRLAAGRTRQLMIWKLRQIAKRDKGGFQKGDAFAEVASKYNNIATSTVAHNNLVEAARFSAFYEATLSDFNSIVAIGRRASPVTIYLWKIKDHFVCLYEDFCLKSAKADEYVTSMRFDILEEMRREAQIHSYAVLRIHGYKYMDDTLLGIRPNSLLLVYPLSLIINIHTLYTMSSDLVSYMLHNKDEISAQSCDKIDCSTQSESLTTKNLSSHGSTKDTYSSMALLFMMFVRHHVNRMRPGYSFLIYIVSILYHDVTETQIACCLYNLTLFELKLRMDNSYVVDWPRLTVLLGSFNAEMLAEWLEITFKNIYLTTRNAAKKDVINYLQKQQTMISALVSFVAHDENTTCLSSASICAKGEHSLQIDSEEDFRASYTTTNVGTVTEVDVPRGLVEGVRRLSSPARHESLIKATDELLKMDRNQFVTDDMLERVQQHGKFAAKIQRGNIDAIRADLDFRMNELKIILDDQEPSSKAADYEITEVREERQADEMGERFIEYAISKQLTEKLRVIRRDLSPTSFRTDESMDLVTPMRELKEQCIKIESIKRQHELNEMLRLSSTESPQVENSMSSILKNAEETTHKLAQNVNDIRIRGASMSAWRNQIRHMLQEDPQRHSPDGKIAGIDPVSQLKGETRIRGVDYILTSDVQLPSKIQGTVRKILTPQPVKTGSASFVKQQPSSTIPRRPYSILGHIQSSPSKSKESRKCSPPPPGSTIFSSDIKE</sequence>
<gene>
    <name evidence="4" type="ORF">QR46_3730</name>
</gene>
<evidence type="ECO:0000256" key="2">
    <source>
        <dbReference type="SAM" id="MobiDB-lite"/>
    </source>
</evidence>
<name>A0A132NQF8_GIAIN</name>
<feature type="region of interest" description="Disordered" evidence="2">
    <location>
        <begin position="754"/>
        <end position="776"/>
    </location>
</feature>
<dbReference type="EMBL" id="JXTI01000125">
    <property type="protein sequence ID" value="KWX12291.1"/>
    <property type="molecule type" value="Genomic_DNA"/>
</dbReference>
<feature type="transmembrane region" description="Helical" evidence="3">
    <location>
        <begin position="289"/>
        <end position="310"/>
    </location>
</feature>
<dbReference type="OrthoDB" id="10313503at2759"/>
<organism evidence="4 5">
    <name type="scientific">Giardia duodenalis assemblage B</name>
    <dbReference type="NCBI Taxonomy" id="1394984"/>
    <lineage>
        <taxon>Eukaryota</taxon>
        <taxon>Metamonada</taxon>
        <taxon>Diplomonadida</taxon>
        <taxon>Hexamitidae</taxon>
        <taxon>Giardiinae</taxon>
        <taxon>Giardia</taxon>
    </lineage>
</organism>
<feature type="region of interest" description="Disordered" evidence="2">
    <location>
        <begin position="2621"/>
        <end position="2646"/>
    </location>
</feature>
<feature type="region of interest" description="Disordered" evidence="2">
    <location>
        <begin position="3362"/>
        <end position="3415"/>
    </location>
</feature>
<feature type="compositionally biased region" description="Basic and acidic residues" evidence="2">
    <location>
        <begin position="1448"/>
        <end position="1471"/>
    </location>
</feature>
<keyword evidence="3" id="KW-0812">Transmembrane</keyword>
<feature type="transmembrane region" description="Helical" evidence="3">
    <location>
        <begin position="233"/>
        <end position="255"/>
    </location>
</feature>
<feature type="coiled-coil region" evidence="1">
    <location>
        <begin position="3225"/>
        <end position="3286"/>
    </location>
</feature>
<feature type="region of interest" description="Disordered" evidence="2">
    <location>
        <begin position="1044"/>
        <end position="1063"/>
    </location>
</feature>
<feature type="region of interest" description="Disordered" evidence="2">
    <location>
        <begin position="1424"/>
        <end position="1471"/>
    </location>
</feature>
<feature type="compositionally biased region" description="Polar residues" evidence="2">
    <location>
        <begin position="2623"/>
        <end position="2646"/>
    </location>
</feature>
<protein>
    <submittedName>
        <fullName evidence="4">Uncharacterized protein</fullName>
    </submittedName>
</protein>
<evidence type="ECO:0000256" key="1">
    <source>
        <dbReference type="SAM" id="Coils"/>
    </source>
</evidence>
<keyword evidence="1" id="KW-0175">Coiled coil</keyword>
<reference evidence="4 5" key="1">
    <citation type="journal article" date="2015" name="Mol. Biochem. Parasitol.">
        <title>Identification of polymorphic genes for use in assemblage B genotyping assays through comparative genomics of multiple assemblage B Giardia duodenalis isolates.</title>
        <authorList>
            <person name="Wielinga C."/>
            <person name="Thompson R.C."/>
            <person name="Monis P."/>
            <person name="Ryan U."/>
        </authorList>
    </citation>
    <scope>NUCLEOTIDE SEQUENCE [LARGE SCALE GENOMIC DNA]</scope>
    <source>
        <strain evidence="4 5">BAH15c1</strain>
    </source>
</reference>
<feature type="compositionally biased region" description="Polar residues" evidence="2">
    <location>
        <begin position="754"/>
        <end position="769"/>
    </location>
</feature>